<dbReference type="Gene3D" id="2.140.10.10">
    <property type="entry name" value="Quinoprotein alcohol dehydrogenase-like superfamily"/>
    <property type="match status" value="2"/>
</dbReference>
<keyword evidence="3" id="KW-0560">Oxidoreductase</keyword>
<dbReference type="SUPFAM" id="SSF50998">
    <property type="entry name" value="Quinoprotein alcohol dehydrogenase-like"/>
    <property type="match status" value="1"/>
</dbReference>
<keyword evidence="4" id="KW-1133">Transmembrane helix</keyword>
<dbReference type="GO" id="GO:0016491">
    <property type="term" value="F:oxidoreductase activity"/>
    <property type="evidence" value="ECO:0007669"/>
    <property type="project" value="UniProtKB-KW"/>
</dbReference>
<evidence type="ECO:0000256" key="1">
    <source>
        <dbReference type="ARBA" id="ARBA00001931"/>
    </source>
</evidence>
<dbReference type="InterPro" id="IPR002372">
    <property type="entry name" value="PQQ_rpt_dom"/>
</dbReference>
<dbReference type="InterPro" id="IPR018391">
    <property type="entry name" value="PQQ_b-propeller_rpt"/>
</dbReference>
<protein>
    <recommendedName>
        <fullName evidence="5">Pyrrolo-quinoline quinone repeat domain-containing protein</fullName>
    </recommendedName>
</protein>
<keyword evidence="4" id="KW-0472">Membrane</keyword>
<feature type="domain" description="Pyrrolo-quinoline quinone repeat" evidence="5">
    <location>
        <begin position="83"/>
        <end position="696"/>
    </location>
</feature>
<name>A0A381Q9T9_9ZZZZ</name>
<evidence type="ECO:0000259" key="5">
    <source>
        <dbReference type="Pfam" id="PF01011"/>
    </source>
</evidence>
<comment type="cofactor">
    <cofactor evidence="1">
        <name>pyrroloquinoline quinone</name>
        <dbReference type="ChEBI" id="CHEBI:58442"/>
    </cofactor>
</comment>
<evidence type="ECO:0000256" key="3">
    <source>
        <dbReference type="ARBA" id="ARBA00023002"/>
    </source>
</evidence>
<sequence length="710" mass="77570">VALVYLCVAGILPFLILLHAISHVLIGGNRMRNGIRQARTVTLFNVLVVAVLSLFVVACTGSSEDTMGRPVVEDPGVVTEGDWPVITGNLKGQRYSTLNQITADNFENLGVAWSFDASEFPEVNARATPIYVDGKLISVAGSKRHVYALDAGTGERLWSWVEPETFRWEYSMRKNHGKGVAYANVDGRDIIYVVTPAFFLHAFDANTGEPIEGFGGQIPIEGFPETGSVDLLAHLGHEYDPYNGVPLEKGYITSSSPPIVVNGTIIVGNSAEQGYYQTRQEMIPGDILAFDARTGAFKWKFDVLPGPGEFGHETWENDAWQWTGDISSWAPLSADPELGLVYIPTNGATADFYGGFRPGDNLFSTSLIALDVETGERVWHYQLVHHDIWNYDTPQVPILLDVTVDGEDIPAVVQVTKQSFAYAFNRATGEPLWPIEELPVPESLMPGEQLSPTQPHPTKPAPYEMQGLSEDDLIDYTPELREAALAALEPFHWGPFFMPPLHRDNDLGKRAALWCPGDVGGTNINGTPAVDPDTGILYVTSQKACSSRVMVPGVEADARRPKQTGTTINAFAVGASGRGPSIRGLPVWKPPYSRITAIDMNTGEHLWWIPVGDTPQRYLNNPMLEGIELPESTGTGQQAAQLVTTNLLMYTGNGSDGTPRLYAVDKATGERLAEVDLPVNVRYGIMTYMHAGEQYVVGQATNNLTALKLQ</sequence>
<comment type="similarity">
    <text evidence="2">Belongs to the bacterial PQQ dehydrogenase family.</text>
</comment>
<organism evidence="6">
    <name type="scientific">marine metagenome</name>
    <dbReference type="NCBI Taxonomy" id="408172"/>
    <lineage>
        <taxon>unclassified sequences</taxon>
        <taxon>metagenomes</taxon>
        <taxon>ecological metagenomes</taxon>
    </lineage>
</organism>
<dbReference type="PANTHER" id="PTHR32303">
    <property type="entry name" value="QUINOPROTEIN ALCOHOL DEHYDROGENASE (CYTOCHROME C)"/>
    <property type="match status" value="1"/>
</dbReference>
<accession>A0A381Q9T9</accession>
<dbReference type="AlphaFoldDB" id="A0A381Q9T9"/>
<feature type="transmembrane region" description="Helical" evidence="4">
    <location>
        <begin position="38"/>
        <end position="58"/>
    </location>
</feature>
<dbReference type="InterPro" id="IPR011047">
    <property type="entry name" value="Quinoprotein_ADH-like_sf"/>
</dbReference>
<evidence type="ECO:0000256" key="2">
    <source>
        <dbReference type="ARBA" id="ARBA00008156"/>
    </source>
</evidence>
<keyword evidence="4" id="KW-0812">Transmembrane</keyword>
<proteinExistence type="inferred from homology"/>
<feature type="non-terminal residue" evidence="6">
    <location>
        <position position="1"/>
    </location>
</feature>
<reference evidence="6" key="1">
    <citation type="submission" date="2018-05" db="EMBL/GenBank/DDBJ databases">
        <authorList>
            <person name="Lanie J.A."/>
            <person name="Ng W.-L."/>
            <person name="Kazmierczak K.M."/>
            <person name="Andrzejewski T.M."/>
            <person name="Davidsen T.M."/>
            <person name="Wayne K.J."/>
            <person name="Tettelin H."/>
            <person name="Glass J.I."/>
            <person name="Rusch D."/>
            <person name="Podicherti R."/>
            <person name="Tsui H.-C.T."/>
            <person name="Winkler M.E."/>
        </authorList>
    </citation>
    <scope>NUCLEOTIDE SEQUENCE</scope>
</reference>
<evidence type="ECO:0000256" key="4">
    <source>
        <dbReference type="SAM" id="Phobius"/>
    </source>
</evidence>
<dbReference type="SMART" id="SM00564">
    <property type="entry name" value="PQQ"/>
    <property type="match status" value="5"/>
</dbReference>
<dbReference type="PANTHER" id="PTHR32303:SF4">
    <property type="entry name" value="QUINOPROTEIN GLUCOSE DEHYDROGENASE"/>
    <property type="match status" value="1"/>
</dbReference>
<dbReference type="EMBL" id="UINC01001257">
    <property type="protein sequence ID" value="SUZ75738.1"/>
    <property type="molecule type" value="Genomic_DNA"/>
</dbReference>
<feature type="transmembrane region" description="Helical" evidence="4">
    <location>
        <begin position="6"/>
        <end position="26"/>
    </location>
</feature>
<dbReference type="Pfam" id="PF01011">
    <property type="entry name" value="PQQ"/>
    <property type="match status" value="1"/>
</dbReference>
<gene>
    <name evidence="6" type="ORF">METZ01_LOCUS28592</name>
</gene>
<evidence type="ECO:0000313" key="6">
    <source>
        <dbReference type="EMBL" id="SUZ75738.1"/>
    </source>
</evidence>